<dbReference type="EMBL" id="JADINH010000057">
    <property type="protein sequence ID" value="MBO8415317.1"/>
    <property type="molecule type" value="Genomic_DNA"/>
</dbReference>
<dbReference type="GO" id="GO:0030170">
    <property type="term" value="F:pyridoxal phosphate binding"/>
    <property type="evidence" value="ECO:0007669"/>
    <property type="project" value="TreeGrafter"/>
</dbReference>
<dbReference type="NCBIfam" id="TIGR03588">
    <property type="entry name" value="PseC"/>
    <property type="match status" value="1"/>
</dbReference>
<feature type="modified residue" description="N6-(pyridoxal phosphate)lysine" evidence="4">
    <location>
        <position position="191"/>
    </location>
</feature>
<dbReference type="Gene3D" id="3.90.1150.10">
    <property type="entry name" value="Aspartate Aminotransferase, domain 1"/>
    <property type="match status" value="1"/>
</dbReference>
<reference evidence="6" key="1">
    <citation type="submission" date="2020-10" db="EMBL/GenBank/DDBJ databases">
        <authorList>
            <person name="Gilroy R."/>
        </authorList>
    </citation>
    <scope>NUCLEOTIDE SEQUENCE</scope>
    <source>
        <strain evidence="6">17213</strain>
    </source>
</reference>
<feature type="active site" description="Proton acceptor" evidence="3">
    <location>
        <position position="191"/>
    </location>
</feature>
<dbReference type="EC" id="2.6.1.92" evidence="6"/>
<proteinExistence type="inferred from homology"/>
<dbReference type="SUPFAM" id="SSF53383">
    <property type="entry name" value="PLP-dependent transferases"/>
    <property type="match status" value="1"/>
</dbReference>
<comment type="similarity">
    <text evidence="2 5">Belongs to the DegT/DnrJ/EryC1 family.</text>
</comment>
<dbReference type="AlphaFoldDB" id="A0A9D9DBD5"/>
<dbReference type="GO" id="GO:0000271">
    <property type="term" value="P:polysaccharide biosynthetic process"/>
    <property type="evidence" value="ECO:0007669"/>
    <property type="project" value="TreeGrafter"/>
</dbReference>
<evidence type="ECO:0000256" key="3">
    <source>
        <dbReference type="PIRSR" id="PIRSR000390-1"/>
    </source>
</evidence>
<dbReference type="InterPro" id="IPR020026">
    <property type="entry name" value="PseC"/>
</dbReference>
<evidence type="ECO:0000313" key="7">
    <source>
        <dbReference type="Proteomes" id="UP000823631"/>
    </source>
</evidence>
<dbReference type="PIRSF" id="PIRSF000390">
    <property type="entry name" value="PLP_StrS"/>
    <property type="match status" value="1"/>
</dbReference>
<gene>
    <name evidence="6" type="primary">pseC</name>
    <name evidence="6" type="ORF">IAB19_02925</name>
</gene>
<evidence type="ECO:0000256" key="4">
    <source>
        <dbReference type="PIRSR" id="PIRSR000390-2"/>
    </source>
</evidence>
<dbReference type="GO" id="GO:0008483">
    <property type="term" value="F:transaminase activity"/>
    <property type="evidence" value="ECO:0007669"/>
    <property type="project" value="UniProtKB-KW"/>
</dbReference>
<evidence type="ECO:0000256" key="5">
    <source>
        <dbReference type="RuleBase" id="RU004508"/>
    </source>
</evidence>
<dbReference type="Proteomes" id="UP000823631">
    <property type="component" value="Unassembled WGS sequence"/>
</dbReference>
<dbReference type="Gene3D" id="3.40.640.10">
    <property type="entry name" value="Type I PLP-dependent aspartate aminotransferase-like (Major domain)"/>
    <property type="match status" value="1"/>
</dbReference>
<dbReference type="PANTHER" id="PTHR30244:SF34">
    <property type="entry name" value="DTDP-4-AMINO-4,6-DIDEOXYGALACTOSE TRANSAMINASE"/>
    <property type="match status" value="1"/>
</dbReference>
<dbReference type="PANTHER" id="PTHR30244">
    <property type="entry name" value="TRANSAMINASE"/>
    <property type="match status" value="1"/>
</dbReference>
<keyword evidence="6" id="KW-0808">Transferase</keyword>
<reference evidence="6" key="2">
    <citation type="journal article" date="2021" name="PeerJ">
        <title>Extensive microbial diversity within the chicken gut microbiome revealed by metagenomics and culture.</title>
        <authorList>
            <person name="Gilroy R."/>
            <person name="Ravi A."/>
            <person name="Getino M."/>
            <person name="Pursley I."/>
            <person name="Horton D.L."/>
            <person name="Alikhan N.F."/>
            <person name="Baker D."/>
            <person name="Gharbi K."/>
            <person name="Hall N."/>
            <person name="Watson M."/>
            <person name="Adriaenssens E.M."/>
            <person name="Foster-Nyarko E."/>
            <person name="Jarju S."/>
            <person name="Secka A."/>
            <person name="Antonio M."/>
            <person name="Oren A."/>
            <person name="Chaudhuri R.R."/>
            <person name="La Ragione R."/>
            <person name="Hildebrand F."/>
            <person name="Pallen M.J."/>
        </authorList>
    </citation>
    <scope>NUCLEOTIDE SEQUENCE</scope>
    <source>
        <strain evidence="6">17213</strain>
    </source>
</reference>
<keyword evidence="1 4" id="KW-0663">Pyridoxal phosphate</keyword>
<sequence>MAKLIPYAHQDISREDIEAVCQVLRSDFLTTGPAIPAFEDALCAVTGAQYACACSSATAALHLTLAALGIGPDDYIMVTSISFVSSANCARFVGAGVRFIDVDEYGCISTEHLKLELERCVQQGKKLPAAVVAVDLGGHPCALDKLRELKEQYHFYLIEDAAHSLGALYHGHHIGDGAFADAVIFSFHPVKIITTAEGGAVLTNNEALYQQACLLRSHGIVHDTDSLQQKDRPGYYYEMQTLGWNYRISDLQAALGLSQLERLDAFLTKRRELAAHWQELLAPYQELGLITLPRADEEQTKASWHLYQIRVKHQLRDELYRRLRQKQIGVQVHYLPIYSQPYYRELAGEIHLAGADAFGAETLSLPLYPGLTTLQWSFVTAQVCSTLDELWGELKLDPQVSKQTGKDFHVLQTKRDLLRRFNKNN</sequence>
<protein>
    <submittedName>
        <fullName evidence="6">UDP-4-amino-4, 6-dideoxy-N-acetyl-beta-L-altrosamine transaminase</fullName>
        <ecNumber evidence="6">2.6.1.92</ecNumber>
    </submittedName>
</protein>
<accession>A0A9D9DBD5</accession>
<dbReference type="InterPro" id="IPR000653">
    <property type="entry name" value="DegT/StrS_aminotransferase"/>
</dbReference>
<evidence type="ECO:0000256" key="2">
    <source>
        <dbReference type="ARBA" id="ARBA00037999"/>
    </source>
</evidence>
<evidence type="ECO:0000313" key="6">
    <source>
        <dbReference type="EMBL" id="MBO8415317.1"/>
    </source>
</evidence>
<dbReference type="InterPro" id="IPR015424">
    <property type="entry name" value="PyrdxlP-dep_Trfase"/>
</dbReference>
<keyword evidence="6" id="KW-0032">Aminotransferase</keyword>
<evidence type="ECO:0000256" key="1">
    <source>
        <dbReference type="ARBA" id="ARBA00022898"/>
    </source>
</evidence>
<dbReference type="Pfam" id="PF01041">
    <property type="entry name" value="DegT_DnrJ_EryC1"/>
    <property type="match status" value="1"/>
</dbReference>
<dbReference type="InterPro" id="IPR015422">
    <property type="entry name" value="PyrdxlP-dep_Trfase_small"/>
</dbReference>
<dbReference type="CDD" id="cd00616">
    <property type="entry name" value="AHBA_syn"/>
    <property type="match status" value="1"/>
</dbReference>
<dbReference type="InterPro" id="IPR015421">
    <property type="entry name" value="PyrdxlP-dep_Trfase_major"/>
</dbReference>
<organism evidence="6 7">
    <name type="scientific">Candidatus Avisuccinivibrio stercorigallinarum</name>
    <dbReference type="NCBI Taxonomy" id="2840704"/>
    <lineage>
        <taxon>Bacteria</taxon>
        <taxon>Pseudomonadati</taxon>
        <taxon>Pseudomonadota</taxon>
        <taxon>Gammaproteobacteria</taxon>
        <taxon>Aeromonadales</taxon>
        <taxon>Succinivibrionaceae</taxon>
        <taxon>Succinivibrionaceae incertae sedis</taxon>
        <taxon>Candidatus Avisuccinivibrio</taxon>
    </lineage>
</organism>
<comment type="caution">
    <text evidence="6">The sequence shown here is derived from an EMBL/GenBank/DDBJ whole genome shotgun (WGS) entry which is preliminary data.</text>
</comment>
<name>A0A9D9DBD5_9GAMM</name>